<protein>
    <submittedName>
        <fullName evidence="1">SusC/RagA family TonB-linked outer membrane protein</fullName>
    </submittedName>
</protein>
<organism evidence="1 2">
    <name type="scientific">Halosquirtibacter laminarini</name>
    <dbReference type="NCBI Taxonomy" id="3374600"/>
    <lineage>
        <taxon>Bacteria</taxon>
        <taxon>Pseudomonadati</taxon>
        <taxon>Bacteroidota</taxon>
        <taxon>Bacteroidia</taxon>
        <taxon>Marinilabiliales</taxon>
        <taxon>Prolixibacteraceae</taxon>
        <taxon>Halosquirtibacter</taxon>
    </lineage>
</organism>
<keyword evidence="2" id="KW-1185">Reference proteome</keyword>
<evidence type="ECO:0000313" key="2">
    <source>
        <dbReference type="Proteomes" id="UP000826212"/>
    </source>
</evidence>
<name>A0AC61ND56_9BACT</name>
<sequence>MISIPSVFAQTRVVTGNVTSVSDQQSIPGASVVVTSTTLGTVTDFDGNFSLKVPSDAKTLTISFMGMKSQVVTLTQQTSYNVALELDNVAMDEVVVTALGISRDKKALGYSVQNVGGDELNQTKQSNVVSALSGKVSGVQVSGSSGTMGGSSRILIRGASSITGNNQPLFVVDGVPIDNSDFNGSEAARGAGGYDYGNMAQDINPEDIETMSVLKGPSAAALYGSRAANGVIMITTKKGSKGNKGIGVSVNTGITIEKVNRLPNYQTSYGGGFGDFDKVTFNGQTYDAVSYNIDESWGPKYDPNKQVLHWDAYNANDLTTYLKTRPWVTPEHDVEDFFETGVTYNNSVSLSGADEKGSFRMSISSVNSDGYMPNSNLDKYTIGFNGSRKLTDKLTVNAGISYVNTSAIGRPETGYGDNNVMVKFTQWGQRQLDMEHLKNYKNADGTQNSWNRSSAYDGTPAYSNNPYWTRYENFTEDERNRYIGNIGLTYDIATGLKASMKAYHDSYTFRNSQRSAIGSQETSGYSEQVRQSNENNYEAMVNYNKQINDDFSITAMAGGNIRQNDYYSNYASTQGGLVLPDLYTTTNSQDPSYVSDYEEHKLVYSVYGNFSVGYKNTYYFDATFRNDWSSSLPEAHRSFFYPSFTGSVVLSELDALKDISWLSFGKVRAGWAMVGNDTDPYSLKETYTNYQPNFDGTPRYSTPNTLPNNNLKPETTYSWELGGEFKFLNNRLGLDLTYYSNRTEDLITNVALSGATGYMYQTMNAGVMTNKGVELMLSGTPIQTRDFAWDISLNFAKNENKLVELTDGIDNYQMARAPFNVTVNAFVGESYGAIMGYNYVYDDNGNKVVGENGRYLRSQSPEVLGTILPDYNMGLNNSFTYKNFTLTALIDIQHGGNYFSTSNMWGMYSGMLEGSVHQDGVDIRENGIVVDGVYGKLDSKGNVVYLDGDGNSSSSAVKNETNISGQRYSADHYSGPDAQNVFDASYIKLREVTFGYTFPNKMTGPIRNLNISLYGRNLAVWGLDNPDFDPESAVTSSGNVQGIEGGALPATANYGINLKFSF</sequence>
<dbReference type="Proteomes" id="UP000826212">
    <property type="component" value="Chromosome"/>
</dbReference>
<reference evidence="1" key="1">
    <citation type="submission" date="2021-08" db="EMBL/GenBank/DDBJ databases">
        <title>Novel anaerobic bacterium isolated from sea squirt in East Sea, Republic of Korea.</title>
        <authorList>
            <person name="Nguyen T.H."/>
            <person name="Li Z."/>
            <person name="Lee Y.-J."/>
            <person name="Ko J."/>
            <person name="Kim S.-G."/>
        </authorList>
    </citation>
    <scope>NUCLEOTIDE SEQUENCE</scope>
    <source>
        <strain evidence="1">KCTC 25031</strain>
    </source>
</reference>
<dbReference type="EMBL" id="CP081303">
    <property type="protein sequence ID" value="QZE13480.1"/>
    <property type="molecule type" value="Genomic_DNA"/>
</dbReference>
<gene>
    <name evidence="1" type="ORF">K4L44_12930</name>
</gene>
<evidence type="ECO:0000313" key="1">
    <source>
        <dbReference type="EMBL" id="QZE13480.1"/>
    </source>
</evidence>
<proteinExistence type="predicted"/>
<accession>A0AC61ND56</accession>